<dbReference type="CDD" id="cd06257">
    <property type="entry name" value="DnaJ"/>
    <property type="match status" value="1"/>
</dbReference>
<dbReference type="InterPro" id="IPR036869">
    <property type="entry name" value="J_dom_sf"/>
</dbReference>
<dbReference type="PROSITE" id="PS50076">
    <property type="entry name" value="DNAJ_2"/>
    <property type="match status" value="1"/>
</dbReference>
<dbReference type="PANTHER" id="PTHR43948:SF10">
    <property type="entry name" value="MRJ, ISOFORM E"/>
    <property type="match status" value="1"/>
</dbReference>
<dbReference type="SUPFAM" id="SSF46565">
    <property type="entry name" value="Chaperone J-domain"/>
    <property type="match status" value="1"/>
</dbReference>
<comment type="caution">
    <text evidence="3">The sequence shown here is derived from an EMBL/GenBank/DDBJ whole genome shotgun (WGS) entry which is preliminary data.</text>
</comment>
<dbReference type="Gene3D" id="1.10.287.110">
    <property type="entry name" value="DnaJ domain"/>
    <property type="match status" value="1"/>
</dbReference>
<dbReference type="Proteomes" id="UP001150238">
    <property type="component" value="Unassembled WGS sequence"/>
</dbReference>
<dbReference type="PROSITE" id="PS00636">
    <property type="entry name" value="DNAJ_1"/>
    <property type="match status" value="1"/>
</dbReference>
<evidence type="ECO:0000313" key="4">
    <source>
        <dbReference type="Proteomes" id="UP001150238"/>
    </source>
</evidence>
<reference evidence="3" key="1">
    <citation type="submission" date="2022-08" db="EMBL/GenBank/DDBJ databases">
        <authorList>
            <consortium name="DOE Joint Genome Institute"/>
            <person name="Min B."/>
            <person name="Riley R."/>
            <person name="Sierra-Patev S."/>
            <person name="Naranjo-Ortiz M."/>
            <person name="Looney B."/>
            <person name="Konkel Z."/>
            <person name="Slot J.C."/>
            <person name="Sakamoto Y."/>
            <person name="Steenwyk J.L."/>
            <person name="Rokas A."/>
            <person name="Carro J."/>
            <person name="Camarero S."/>
            <person name="Ferreira P."/>
            <person name="Molpeceres G."/>
            <person name="Ruiz-Duenas F.J."/>
            <person name="Serrano A."/>
            <person name="Henrissat B."/>
            <person name="Drula E."/>
            <person name="Hughes K.W."/>
            <person name="Mata J.L."/>
            <person name="Ishikawa N.K."/>
            <person name="Vargas-Isla R."/>
            <person name="Ushijima S."/>
            <person name="Smith C.A."/>
            <person name="Ahrendt S."/>
            <person name="Andreopoulos W."/>
            <person name="He G."/>
            <person name="Labutti K."/>
            <person name="Lipzen A."/>
            <person name="Ng V."/>
            <person name="Sandor L."/>
            <person name="Barry K."/>
            <person name="Martinez A.T."/>
            <person name="Xiao Y."/>
            <person name="Gibbons J.G."/>
            <person name="Terashima K."/>
            <person name="Hibbett D.S."/>
            <person name="Grigoriev I.V."/>
        </authorList>
    </citation>
    <scope>NUCLEOTIDE SEQUENCE</scope>
    <source>
        <strain evidence="3">Sp2 HRB7682 ss15</strain>
    </source>
</reference>
<feature type="compositionally biased region" description="Pro residues" evidence="1">
    <location>
        <begin position="100"/>
        <end position="111"/>
    </location>
</feature>
<reference evidence="3" key="2">
    <citation type="journal article" date="2023" name="Proc. Natl. Acad. Sci. U.S.A.">
        <title>A global phylogenomic analysis of the shiitake genus Lentinula.</title>
        <authorList>
            <person name="Sierra-Patev S."/>
            <person name="Min B."/>
            <person name="Naranjo-Ortiz M."/>
            <person name="Looney B."/>
            <person name="Konkel Z."/>
            <person name="Slot J.C."/>
            <person name="Sakamoto Y."/>
            <person name="Steenwyk J.L."/>
            <person name="Rokas A."/>
            <person name="Carro J."/>
            <person name="Camarero S."/>
            <person name="Ferreira P."/>
            <person name="Molpeceres G."/>
            <person name="Ruiz-Duenas F.J."/>
            <person name="Serrano A."/>
            <person name="Henrissat B."/>
            <person name="Drula E."/>
            <person name="Hughes K.W."/>
            <person name="Mata J.L."/>
            <person name="Ishikawa N.K."/>
            <person name="Vargas-Isla R."/>
            <person name="Ushijima S."/>
            <person name="Smith C.A."/>
            <person name="Donoghue J."/>
            <person name="Ahrendt S."/>
            <person name="Andreopoulos W."/>
            <person name="He G."/>
            <person name="LaButti K."/>
            <person name="Lipzen A."/>
            <person name="Ng V."/>
            <person name="Riley R."/>
            <person name="Sandor L."/>
            <person name="Barry K."/>
            <person name="Martinez A.T."/>
            <person name="Xiao Y."/>
            <person name="Gibbons J.G."/>
            <person name="Terashima K."/>
            <person name="Grigoriev I.V."/>
            <person name="Hibbett D."/>
        </authorList>
    </citation>
    <scope>NUCLEOTIDE SEQUENCE</scope>
    <source>
        <strain evidence="3">Sp2 HRB7682 ss15</strain>
    </source>
</reference>
<protein>
    <recommendedName>
        <fullName evidence="2">J domain-containing protein</fullName>
    </recommendedName>
</protein>
<dbReference type="Pfam" id="PF00226">
    <property type="entry name" value="DnaJ"/>
    <property type="match status" value="1"/>
</dbReference>
<sequence length="391" mass="44096">MLTALSQLDLLLDLFPHYSNTFEMSGDLYDILHISREATPEDIRKAYKKQALQTHPDRLPPNFTPAEKAAAEDKFRKVNNAYEILKDPLKRQSYDRHGVWPPPPAETPPPASRYDPYSTRYQNRRNDYPRPNPPDPFTLFTDFHFTDPFELFDSFFRESLGAYPRDRRHSRDSRYPHRRHTNYEGDFNSFDGFGNGLSGARGMHFGGDDLMADLQDMHRNMLSASGFSRGMGMGMGFPPMISHFPTFPSLVMDTSSGSGSGRWAAESTMSQTINGVTQTVQKRRDWDGNVHITRTYPDGRKVVTINGVEQHDQGQRYIQSPPPPPTNGNGNNYTSSPPPPYAIAANDAMNYGNAVAPRPSSGRHVIPVVPTFRESNTNRGESIGIMITFKC</sequence>
<dbReference type="SMART" id="SM00271">
    <property type="entry name" value="DnaJ"/>
    <property type="match status" value="1"/>
</dbReference>
<evidence type="ECO:0000256" key="1">
    <source>
        <dbReference type="SAM" id="MobiDB-lite"/>
    </source>
</evidence>
<evidence type="ECO:0000259" key="2">
    <source>
        <dbReference type="PROSITE" id="PS50076"/>
    </source>
</evidence>
<proteinExistence type="predicted"/>
<organism evidence="3 4">
    <name type="scientific">Lentinula lateritia</name>
    <dbReference type="NCBI Taxonomy" id="40482"/>
    <lineage>
        <taxon>Eukaryota</taxon>
        <taxon>Fungi</taxon>
        <taxon>Dikarya</taxon>
        <taxon>Basidiomycota</taxon>
        <taxon>Agaricomycotina</taxon>
        <taxon>Agaricomycetes</taxon>
        <taxon>Agaricomycetidae</taxon>
        <taxon>Agaricales</taxon>
        <taxon>Marasmiineae</taxon>
        <taxon>Omphalotaceae</taxon>
        <taxon>Lentinula</taxon>
    </lineage>
</organism>
<feature type="region of interest" description="Disordered" evidence="1">
    <location>
        <begin position="93"/>
        <end position="133"/>
    </location>
</feature>
<dbReference type="GO" id="GO:0005737">
    <property type="term" value="C:cytoplasm"/>
    <property type="evidence" value="ECO:0007669"/>
    <property type="project" value="TreeGrafter"/>
</dbReference>
<dbReference type="GO" id="GO:0051087">
    <property type="term" value="F:protein-folding chaperone binding"/>
    <property type="evidence" value="ECO:0007669"/>
    <property type="project" value="TreeGrafter"/>
</dbReference>
<feature type="domain" description="J" evidence="2">
    <location>
        <begin position="27"/>
        <end position="98"/>
    </location>
</feature>
<feature type="region of interest" description="Disordered" evidence="1">
    <location>
        <begin position="310"/>
        <end position="339"/>
    </location>
</feature>
<dbReference type="EMBL" id="JANVFS010000004">
    <property type="protein sequence ID" value="KAJ4492598.1"/>
    <property type="molecule type" value="Genomic_DNA"/>
</dbReference>
<dbReference type="InterPro" id="IPR018253">
    <property type="entry name" value="DnaJ_domain_CS"/>
</dbReference>
<dbReference type="GO" id="GO:0051082">
    <property type="term" value="F:unfolded protein binding"/>
    <property type="evidence" value="ECO:0007669"/>
    <property type="project" value="TreeGrafter"/>
</dbReference>
<dbReference type="InterPro" id="IPR001623">
    <property type="entry name" value="DnaJ_domain"/>
</dbReference>
<evidence type="ECO:0000313" key="3">
    <source>
        <dbReference type="EMBL" id="KAJ4492598.1"/>
    </source>
</evidence>
<dbReference type="AlphaFoldDB" id="A0A9W9AXA7"/>
<dbReference type="GO" id="GO:0044183">
    <property type="term" value="F:protein folding chaperone"/>
    <property type="evidence" value="ECO:0007669"/>
    <property type="project" value="TreeGrafter"/>
</dbReference>
<gene>
    <name evidence="3" type="ORF">C8J55DRAFT_500741</name>
</gene>
<dbReference type="PANTHER" id="PTHR43948">
    <property type="entry name" value="DNAJ HOMOLOG SUBFAMILY B"/>
    <property type="match status" value="1"/>
</dbReference>
<dbReference type="PRINTS" id="PR00625">
    <property type="entry name" value="JDOMAIN"/>
</dbReference>
<accession>A0A9W9AXA7</accession>
<name>A0A9W9AXA7_9AGAR</name>